<dbReference type="EMBL" id="VSFF01000018">
    <property type="protein sequence ID" value="TYC08113.1"/>
    <property type="molecule type" value="Genomic_DNA"/>
</dbReference>
<name>A0A5D0TR14_9ACTN</name>
<dbReference type="Proteomes" id="UP000322634">
    <property type="component" value="Unassembled WGS sequence"/>
</dbReference>
<dbReference type="AlphaFoldDB" id="A0A5D0TR14"/>
<reference evidence="2 3" key="1">
    <citation type="submission" date="2019-08" db="EMBL/GenBank/DDBJ databases">
        <title>Actinomadura sp. nov. CYP1-5 isolated from mountain soil.</title>
        <authorList>
            <person name="Songsumanus A."/>
            <person name="Kuncharoen N."/>
            <person name="Kudo T."/>
            <person name="Yuki M."/>
            <person name="Igarashi Y."/>
            <person name="Tanasupawat S."/>
        </authorList>
    </citation>
    <scope>NUCLEOTIDE SEQUENCE [LARGE SCALE GENOMIC DNA]</scope>
    <source>
        <strain evidence="2 3">GKU157</strain>
    </source>
</reference>
<evidence type="ECO:0000313" key="2">
    <source>
        <dbReference type="EMBL" id="TYC08113.1"/>
    </source>
</evidence>
<accession>A0A5D0TR14</accession>
<evidence type="ECO:0000256" key="1">
    <source>
        <dbReference type="SAM" id="Phobius"/>
    </source>
</evidence>
<evidence type="ECO:0000313" key="3">
    <source>
        <dbReference type="Proteomes" id="UP000322634"/>
    </source>
</evidence>
<gene>
    <name evidence="2" type="ORF">FXF65_40340</name>
</gene>
<keyword evidence="3" id="KW-1185">Reference proteome</keyword>
<keyword evidence="1" id="KW-0472">Membrane</keyword>
<comment type="caution">
    <text evidence="2">The sequence shown here is derived from an EMBL/GenBank/DDBJ whole genome shotgun (WGS) entry which is preliminary data.</text>
</comment>
<feature type="transmembrane region" description="Helical" evidence="1">
    <location>
        <begin position="48"/>
        <end position="68"/>
    </location>
</feature>
<feature type="transmembrane region" description="Helical" evidence="1">
    <location>
        <begin position="21"/>
        <end position="42"/>
    </location>
</feature>
<protein>
    <submittedName>
        <fullName evidence="2">Uncharacterized protein</fullName>
    </submittedName>
</protein>
<keyword evidence="1" id="KW-0812">Transmembrane</keyword>
<organism evidence="2 3">
    <name type="scientific">Actinomadura syzygii</name>
    <dbReference type="NCBI Taxonomy" id="1427538"/>
    <lineage>
        <taxon>Bacteria</taxon>
        <taxon>Bacillati</taxon>
        <taxon>Actinomycetota</taxon>
        <taxon>Actinomycetes</taxon>
        <taxon>Streptosporangiales</taxon>
        <taxon>Thermomonosporaceae</taxon>
        <taxon>Actinomadura</taxon>
    </lineage>
</organism>
<proteinExistence type="predicted"/>
<dbReference type="RefSeq" id="WP_148355745.1">
    <property type="nucleotide sequence ID" value="NZ_JBHSBF010000001.1"/>
</dbReference>
<keyword evidence="1" id="KW-1133">Transmembrane helix</keyword>
<sequence length="70" mass="7239">MEVELAMSLRPLDGGPQPPDKVTISVGALLVTIIMIMVAYMVHRDPSLAAPITTACAVGALLVIVLAVSP</sequence>